<gene>
    <name evidence="4" type="ORF">GPM918_LOCUS3762</name>
    <name evidence="5" type="ORF">SRO942_LOCUS3762</name>
</gene>
<dbReference type="SMART" id="SM00248">
    <property type="entry name" value="ANK"/>
    <property type="match status" value="8"/>
</dbReference>
<feature type="repeat" description="ANK" evidence="3">
    <location>
        <begin position="352"/>
        <end position="384"/>
    </location>
</feature>
<evidence type="ECO:0000313" key="4">
    <source>
        <dbReference type="EMBL" id="CAF0805721.1"/>
    </source>
</evidence>
<dbReference type="SUPFAM" id="SSF48403">
    <property type="entry name" value="Ankyrin repeat"/>
    <property type="match status" value="2"/>
</dbReference>
<feature type="repeat" description="ANK" evidence="3">
    <location>
        <begin position="385"/>
        <end position="417"/>
    </location>
</feature>
<dbReference type="Proteomes" id="UP000663829">
    <property type="component" value="Unassembled WGS sequence"/>
</dbReference>
<evidence type="ECO:0000313" key="6">
    <source>
        <dbReference type="Proteomes" id="UP000663829"/>
    </source>
</evidence>
<dbReference type="InterPro" id="IPR003409">
    <property type="entry name" value="MORN"/>
</dbReference>
<comment type="caution">
    <text evidence="4">The sequence shown here is derived from an EMBL/GenBank/DDBJ whole genome shotgun (WGS) entry which is preliminary data.</text>
</comment>
<keyword evidence="6" id="KW-1185">Reference proteome</keyword>
<dbReference type="InterPro" id="IPR002110">
    <property type="entry name" value="Ankyrin_rpt"/>
</dbReference>
<dbReference type="Pfam" id="PF12796">
    <property type="entry name" value="Ank_2"/>
    <property type="match status" value="2"/>
</dbReference>
<feature type="repeat" description="ANK" evidence="3">
    <location>
        <begin position="319"/>
        <end position="346"/>
    </location>
</feature>
<dbReference type="InterPro" id="IPR036770">
    <property type="entry name" value="Ankyrin_rpt-contain_sf"/>
</dbReference>
<dbReference type="PANTHER" id="PTHR24171:SF9">
    <property type="entry name" value="ANKYRIN REPEAT DOMAIN-CONTAINING PROTEIN 39"/>
    <property type="match status" value="1"/>
</dbReference>
<keyword evidence="1" id="KW-0677">Repeat</keyword>
<name>A0A813TAR2_9BILA</name>
<evidence type="ECO:0008006" key="7">
    <source>
        <dbReference type="Google" id="ProtNLM"/>
    </source>
</evidence>
<dbReference type="OrthoDB" id="539213at2759"/>
<protein>
    <recommendedName>
        <fullName evidence="7">Ankyrin repeat protein</fullName>
    </recommendedName>
</protein>
<dbReference type="PROSITE" id="PS50297">
    <property type="entry name" value="ANK_REP_REGION"/>
    <property type="match status" value="4"/>
</dbReference>
<dbReference type="Proteomes" id="UP000681722">
    <property type="component" value="Unassembled WGS sequence"/>
</dbReference>
<dbReference type="SUPFAM" id="SSF82185">
    <property type="entry name" value="Histone H3 K4-specific methyltransferase SET7/9 N-terminal domain"/>
    <property type="match status" value="2"/>
</dbReference>
<reference evidence="4" key="1">
    <citation type="submission" date="2021-02" db="EMBL/GenBank/DDBJ databases">
        <authorList>
            <person name="Nowell W R."/>
        </authorList>
    </citation>
    <scope>NUCLEOTIDE SEQUENCE</scope>
</reference>
<dbReference type="EMBL" id="CAJOBC010000478">
    <property type="protein sequence ID" value="CAF3591119.1"/>
    <property type="molecule type" value="Genomic_DNA"/>
</dbReference>
<evidence type="ECO:0000256" key="3">
    <source>
        <dbReference type="PROSITE-ProRule" id="PRU00023"/>
    </source>
</evidence>
<sequence length="834" mass="97088">MQSNLIFEKSNNYPGPNMKINILNSDTSIKYSILNKYRFKRQVTIYSPLIDMKLFSVDIVILMYNKNKCRYEGQYINGKRHGEGRCTYKRSEGITWIGQWFNDMWYMGILTWKSGNTFMGRWNYYDETKSMITCENGDVYDGEWNDGGIAHGFGQCQYEDGCRYIGMWKHGKRHGYGKIIYPDGIQFEGKWKDEDMFLNGVNISNIINNIKQLNKETKYRYQILNDFKKFIQTNICERCRYPWQSKQLCTTLEIILTNVSPKQINPFINDLIYYKKNKWNILIIASIKGYYNVINILLKRFNINIELEGVVKYDNEIINGVTALWCATASGHLNIVQLLICYGANVRHHIKTKSTPLRVACFDGRLEIVKYLLENNADINVGNFFNNTCLMVSAYKGHVKICEYLLKMGANVNLIDDSKWTALHYACQKGHVEIVKYLINYGAIMMKDNMELTPLMIAALELKDLVVEYFMNNLNLEYIEALELLAISYCCHDDLEKTYNYLLKSLQLRYFDFTKPILKNILLPLEVYEYHIESQTIDELNKIHSNSNALYLEILVICERLLGVTSSTTLDSILYIGYVYRREKKYDRCIALWLRALNLKKMNGKSVNRDLKRFVKLFNEMRIFNVNIEINIFVEIFQNIIEELISEQKNNNVQSCWLILYLIVIISKVIILKTQDEQRLISKLIYRINRLNFKVTGTDLTILHLCVNSTMPDMIKNIQFPCSSAAKLLMQNGANITAFDSDRNTPLHTIACSKSFSNDVSTIITDLIEHGAHIDLVNCRGKTPFDCARTEIQNLLKNKAKLSLKCLTAKYITKLNINYHNLLSMTLVDFIKNH</sequence>
<dbReference type="EMBL" id="CAJNOQ010000478">
    <property type="protein sequence ID" value="CAF0805721.1"/>
    <property type="molecule type" value="Genomic_DNA"/>
</dbReference>
<dbReference type="Pfam" id="PF02493">
    <property type="entry name" value="MORN"/>
    <property type="match status" value="3"/>
</dbReference>
<proteinExistence type="predicted"/>
<evidence type="ECO:0000313" key="5">
    <source>
        <dbReference type="EMBL" id="CAF3591119.1"/>
    </source>
</evidence>
<dbReference type="SMART" id="SM00698">
    <property type="entry name" value="MORN"/>
    <property type="match status" value="3"/>
</dbReference>
<dbReference type="PANTHER" id="PTHR24171">
    <property type="entry name" value="ANKYRIN REPEAT DOMAIN-CONTAINING PROTEIN 39-RELATED"/>
    <property type="match status" value="1"/>
</dbReference>
<feature type="repeat" description="ANK" evidence="3">
    <location>
        <begin position="418"/>
        <end position="450"/>
    </location>
</feature>
<dbReference type="Gene3D" id="2.20.110.10">
    <property type="entry name" value="Histone H3 K4-specific methyltransferase SET7/9 N-terminal domain"/>
    <property type="match status" value="1"/>
</dbReference>
<dbReference type="PROSITE" id="PS50088">
    <property type="entry name" value="ANK_REPEAT"/>
    <property type="match status" value="4"/>
</dbReference>
<organism evidence="4 6">
    <name type="scientific">Didymodactylos carnosus</name>
    <dbReference type="NCBI Taxonomy" id="1234261"/>
    <lineage>
        <taxon>Eukaryota</taxon>
        <taxon>Metazoa</taxon>
        <taxon>Spiralia</taxon>
        <taxon>Gnathifera</taxon>
        <taxon>Rotifera</taxon>
        <taxon>Eurotatoria</taxon>
        <taxon>Bdelloidea</taxon>
        <taxon>Philodinida</taxon>
        <taxon>Philodinidae</taxon>
        <taxon>Didymodactylos</taxon>
    </lineage>
</organism>
<keyword evidence="2 3" id="KW-0040">ANK repeat</keyword>
<evidence type="ECO:0000256" key="2">
    <source>
        <dbReference type="ARBA" id="ARBA00023043"/>
    </source>
</evidence>
<dbReference type="AlphaFoldDB" id="A0A813TAR2"/>
<evidence type="ECO:0000256" key="1">
    <source>
        <dbReference type="ARBA" id="ARBA00022737"/>
    </source>
</evidence>
<accession>A0A813TAR2</accession>
<dbReference type="Gene3D" id="1.25.40.20">
    <property type="entry name" value="Ankyrin repeat-containing domain"/>
    <property type="match status" value="3"/>
</dbReference>